<dbReference type="OrthoDB" id="2096344at2759"/>
<evidence type="ECO:0000256" key="5">
    <source>
        <dbReference type="ARBA" id="ARBA00038344"/>
    </source>
</evidence>
<dbReference type="PROSITE" id="PS50082">
    <property type="entry name" value="WD_REPEATS_2"/>
    <property type="match status" value="3"/>
</dbReference>
<evidence type="ECO:0000256" key="1">
    <source>
        <dbReference type="ARBA" id="ARBA00004906"/>
    </source>
</evidence>
<evidence type="ECO:0000313" key="9">
    <source>
        <dbReference type="Proteomes" id="UP001140217"/>
    </source>
</evidence>
<organism evidence="8 9">
    <name type="scientific">Coemansia javaensis</name>
    <dbReference type="NCBI Taxonomy" id="2761396"/>
    <lineage>
        <taxon>Eukaryota</taxon>
        <taxon>Fungi</taxon>
        <taxon>Fungi incertae sedis</taxon>
        <taxon>Zoopagomycota</taxon>
        <taxon>Kickxellomycotina</taxon>
        <taxon>Kickxellomycetes</taxon>
        <taxon>Kickxellales</taxon>
        <taxon>Kickxellaceae</taxon>
        <taxon>Coemansia</taxon>
    </lineage>
</organism>
<evidence type="ECO:0000313" key="8">
    <source>
        <dbReference type="EMBL" id="KAJ2783721.1"/>
    </source>
</evidence>
<dbReference type="PROSITE" id="PS00678">
    <property type="entry name" value="WD_REPEATS_1"/>
    <property type="match status" value="1"/>
</dbReference>
<dbReference type="PANTHER" id="PTHR22852:SF0">
    <property type="entry name" value="DENTICLELESS PROTEIN HOMOLOG"/>
    <property type="match status" value="1"/>
</dbReference>
<feature type="region of interest" description="Disordered" evidence="7">
    <location>
        <begin position="370"/>
        <end position="389"/>
    </location>
</feature>
<dbReference type="Gene3D" id="2.130.10.10">
    <property type="entry name" value="YVTN repeat-like/Quinoprotein amine dehydrogenase"/>
    <property type="match status" value="2"/>
</dbReference>
<evidence type="ECO:0000256" key="6">
    <source>
        <dbReference type="PROSITE-ProRule" id="PRU00221"/>
    </source>
</evidence>
<dbReference type="InterPro" id="IPR019775">
    <property type="entry name" value="WD40_repeat_CS"/>
</dbReference>
<dbReference type="InterPro" id="IPR036322">
    <property type="entry name" value="WD40_repeat_dom_sf"/>
</dbReference>
<feature type="repeat" description="WD" evidence="6">
    <location>
        <begin position="207"/>
        <end position="241"/>
    </location>
</feature>
<dbReference type="GO" id="GO:0043161">
    <property type="term" value="P:proteasome-mediated ubiquitin-dependent protein catabolic process"/>
    <property type="evidence" value="ECO:0007669"/>
    <property type="project" value="TreeGrafter"/>
</dbReference>
<reference evidence="8" key="1">
    <citation type="submission" date="2022-07" db="EMBL/GenBank/DDBJ databases">
        <title>Phylogenomic reconstructions and comparative analyses of Kickxellomycotina fungi.</title>
        <authorList>
            <person name="Reynolds N.K."/>
            <person name="Stajich J.E."/>
            <person name="Barry K."/>
            <person name="Grigoriev I.V."/>
            <person name="Crous P."/>
            <person name="Smith M.E."/>
        </authorList>
    </citation>
    <scope>NUCLEOTIDE SEQUENCE</scope>
    <source>
        <strain evidence="8">NBRC 105414</strain>
    </source>
</reference>
<evidence type="ECO:0000256" key="3">
    <source>
        <dbReference type="ARBA" id="ARBA00022737"/>
    </source>
</evidence>
<dbReference type="PROSITE" id="PS50294">
    <property type="entry name" value="WD_REPEATS_REGION"/>
    <property type="match status" value="2"/>
</dbReference>
<keyword evidence="3" id="KW-0677">Repeat</keyword>
<name>A0A9W8HJC9_9FUNG</name>
<comment type="similarity">
    <text evidence="5">Belongs to the WD repeat cdt2 family.</text>
</comment>
<feature type="region of interest" description="Disordered" evidence="7">
    <location>
        <begin position="1"/>
        <end position="69"/>
    </location>
</feature>
<keyword evidence="2 6" id="KW-0853">WD repeat</keyword>
<dbReference type="InterPro" id="IPR001680">
    <property type="entry name" value="WD40_rpt"/>
</dbReference>
<keyword evidence="4" id="KW-0833">Ubl conjugation pathway</keyword>
<dbReference type="Proteomes" id="UP001140217">
    <property type="component" value="Unassembled WGS sequence"/>
</dbReference>
<keyword evidence="9" id="KW-1185">Reference proteome</keyword>
<feature type="repeat" description="WD" evidence="6">
    <location>
        <begin position="249"/>
        <end position="291"/>
    </location>
</feature>
<evidence type="ECO:0000256" key="2">
    <source>
        <dbReference type="ARBA" id="ARBA00022574"/>
    </source>
</evidence>
<dbReference type="InterPro" id="IPR015943">
    <property type="entry name" value="WD40/YVTN_repeat-like_dom_sf"/>
</dbReference>
<dbReference type="EMBL" id="JANBUL010000041">
    <property type="protein sequence ID" value="KAJ2783721.1"/>
    <property type="molecule type" value="Genomic_DNA"/>
</dbReference>
<dbReference type="SMART" id="SM00320">
    <property type="entry name" value="WD40"/>
    <property type="match status" value="6"/>
</dbReference>
<dbReference type="Pfam" id="PF00400">
    <property type="entry name" value="WD40"/>
    <property type="match status" value="3"/>
</dbReference>
<evidence type="ECO:0000256" key="7">
    <source>
        <dbReference type="SAM" id="MobiDB-lite"/>
    </source>
</evidence>
<comment type="caution">
    <text evidence="8">The sequence shown here is derived from an EMBL/GenBank/DDBJ whole genome shotgun (WGS) entry which is preliminary data.</text>
</comment>
<feature type="compositionally biased region" description="Polar residues" evidence="7">
    <location>
        <begin position="374"/>
        <end position="388"/>
    </location>
</feature>
<feature type="repeat" description="WD" evidence="6">
    <location>
        <begin position="472"/>
        <end position="506"/>
    </location>
</feature>
<dbReference type="GO" id="GO:0030674">
    <property type="term" value="F:protein-macromolecule adaptor activity"/>
    <property type="evidence" value="ECO:0007669"/>
    <property type="project" value="TreeGrafter"/>
</dbReference>
<proteinExistence type="inferred from homology"/>
<dbReference type="InterPro" id="IPR051865">
    <property type="entry name" value="WD-repeat_CDT2_adapter"/>
</dbReference>
<dbReference type="GO" id="GO:0005634">
    <property type="term" value="C:nucleus"/>
    <property type="evidence" value="ECO:0007669"/>
    <property type="project" value="TreeGrafter"/>
</dbReference>
<protein>
    <submittedName>
        <fullName evidence="8">Uncharacterized protein</fullName>
    </submittedName>
</protein>
<dbReference type="AlphaFoldDB" id="A0A9W8HJC9"/>
<evidence type="ECO:0000256" key="4">
    <source>
        <dbReference type="ARBA" id="ARBA00022786"/>
    </source>
</evidence>
<sequence length="539" mass="56785">MALGDITLRATNAPGARGAPQTRQATLFDVLGAAQRRHKRPRKAQGAGADQENAAPASGQPGPDHGAAKRVCTRRPLDAVAAVAACHQPPRALRRAVAPPPGGLYSMHAAVRARQRHVLAAGAVSTVGRLGSLVSPAASVFRLQDDLDPQAGVLPLACRYSNAVARGAGRLALVDEGGFVTVFDTLGAAGAVGVASASAGLRPALRWRAHDNAVFDIAWRMDNAQAATASADETCRLWDVERQLQLGAFVGHTQTVRSVSWRHGSEHCFSTASRDGSIMMWDTRCNKTAADGGYAYRPVNTVGRAHHSACSLPRPARGRRCAAGGSVTAIRHLQHNPSLVASTGSASEVVKYWDVRMRAAPRESALPAPVALSQLPTSSQRPRGTSSLVLDPDGTRLYSACKDNQVYVHNALLPGQPVAQLAAPEFECRSFNIGLAASPCSRFLAAGSTTGSVVVWELDQLGRNSSRRRAVLQGHAKEAGCVAWYPGRERVQLATCGDDGILRVWEENALLAEAGRADPAARCSWGFSSVLGPSPPPPA</sequence>
<comment type="pathway">
    <text evidence="1">Protein modification; protein ubiquitination.</text>
</comment>
<accession>A0A9W8HJC9</accession>
<dbReference type="PANTHER" id="PTHR22852">
    <property type="entry name" value="LETHAL 2 DENTICLELESS PROTEIN RETINOIC ACID-REGULATED NUCLEAR MATRIX-ASSOCIATED PROTEIN"/>
    <property type="match status" value="1"/>
</dbReference>
<dbReference type="SUPFAM" id="SSF50978">
    <property type="entry name" value="WD40 repeat-like"/>
    <property type="match status" value="1"/>
</dbReference>
<gene>
    <name evidence="8" type="ORF">H4R18_001559</name>
</gene>